<dbReference type="PANTHER" id="PTHR11079">
    <property type="entry name" value="CYTOSINE DEAMINASE FAMILY MEMBER"/>
    <property type="match status" value="1"/>
</dbReference>
<evidence type="ECO:0000256" key="7">
    <source>
        <dbReference type="ARBA" id="ARBA00048045"/>
    </source>
</evidence>
<gene>
    <name evidence="8 11" type="primary">tadA</name>
    <name evidence="11" type="ORF">ACFSBK_09740</name>
</gene>
<dbReference type="InterPro" id="IPR016193">
    <property type="entry name" value="Cytidine_deaminase-like"/>
</dbReference>
<comment type="similarity">
    <text evidence="1">Belongs to the cytidine and deoxycytidylate deaminase family. ADAT2 subfamily.</text>
</comment>
<accession>A0ABW4NRJ4</accession>
<proteinExistence type="inferred from homology"/>
<evidence type="ECO:0000313" key="12">
    <source>
        <dbReference type="Proteomes" id="UP001597285"/>
    </source>
</evidence>
<keyword evidence="12" id="KW-1185">Reference proteome</keyword>
<dbReference type="Proteomes" id="UP001597285">
    <property type="component" value="Unassembled WGS sequence"/>
</dbReference>
<dbReference type="SUPFAM" id="SSF53927">
    <property type="entry name" value="Cytidine deaminase-like"/>
    <property type="match status" value="1"/>
</dbReference>
<evidence type="ECO:0000256" key="1">
    <source>
        <dbReference type="ARBA" id="ARBA00010669"/>
    </source>
</evidence>
<dbReference type="EC" id="3.5.4.33" evidence="8"/>
<dbReference type="PROSITE" id="PS00903">
    <property type="entry name" value="CYT_DCMP_DEAMINASES_1"/>
    <property type="match status" value="1"/>
</dbReference>
<dbReference type="NCBIfam" id="NF008113">
    <property type="entry name" value="PRK10860.1"/>
    <property type="match status" value="1"/>
</dbReference>
<dbReference type="InterPro" id="IPR016192">
    <property type="entry name" value="APOBEC/CMP_deaminase_Zn-bd"/>
</dbReference>
<evidence type="ECO:0000259" key="10">
    <source>
        <dbReference type="PROSITE" id="PS51747"/>
    </source>
</evidence>
<evidence type="ECO:0000256" key="5">
    <source>
        <dbReference type="ARBA" id="ARBA00022801"/>
    </source>
</evidence>
<dbReference type="InterPro" id="IPR058535">
    <property type="entry name" value="MafB19-deam"/>
</dbReference>
<feature type="binding site" evidence="8">
    <location>
        <position position="86"/>
    </location>
    <ligand>
        <name>Zn(2+)</name>
        <dbReference type="ChEBI" id="CHEBI:29105"/>
        <note>catalytic</note>
    </ligand>
</feature>
<dbReference type="PROSITE" id="PS51747">
    <property type="entry name" value="CYT_DCMP_DEAMINASES_2"/>
    <property type="match status" value="1"/>
</dbReference>
<feature type="region of interest" description="Disordered" evidence="9">
    <location>
        <begin position="161"/>
        <end position="180"/>
    </location>
</feature>
<dbReference type="Pfam" id="PF14437">
    <property type="entry name" value="MafB19-deam"/>
    <property type="match status" value="1"/>
</dbReference>
<feature type="domain" description="CMP/dCMP-type deaminase" evidence="10">
    <location>
        <begin position="5"/>
        <end position="123"/>
    </location>
</feature>
<comment type="catalytic activity">
    <reaction evidence="7 8">
        <text>adenosine(34) in tRNA + H2O + H(+) = inosine(34) in tRNA + NH4(+)</text>
        <dbReference type="Rhea" id="RHEA:43168"/>
        <dbReference type="Rhea" id="RHEA-COMP:10373"/>
        <dbReference type="Rhea" id="RHEA-COMP:10374"/>
        <dbReference type="ChEBI" id="CHEBI:15377"/>
        <dbReference type="ChEBI" id="CHEBI:15378"/>
        <dbReference type="ChEBI" id="CHEBI:28938"/>
        <dbReference type="ChEBI" id="CHEBI:74411"/>
        <dbReference type="ChEBI" id="CHEBI:82852"/>
        <dbReference type="EC" id="3.5.4.33"/>
    </reaction>
</comment>
<dbReference type="HAMAP" id="MF_00972">
    <property type="entry name" value="tRNA_aden_deaminase"/>
    <property type="match status" value="1"/>
</dbReference>
<dbReference type="RefSeq" id="WP_058919696.1">
    <property type="nucleotide sequence ID" value="NZ_JBHSQC010000023.1"/>
</dbReference>
<evidence type="ECO:0000313" key="11">
    <source>
        <dbReference type="EMBL" id="MFD1800127.1"/>
    </source>
</evidence>
<dbReference type="InterPro" id="IPR002125">
    <property type="entry name" value="CMP_dCMP_dom"/>
</dbReference>
<comment type="function">
    <text evidence="8">Catalyzes the deamination of adenosine to inosine at the wobble position 34 of tRNA(Arg2).</text>
</comment>
<feature type="binding site" evidence="8">
    <location>
        <position position="89"/>
    </location>
    <ligand>
        <name>Zn(2+)</name>
        <dbReference type="ChEBI" id="CHEBI:29105"/>
        <note>catalytic</note>
    </ligand>
</feature>
<comment type="caution">
    <text evidence="11">The sequence shown here is derived from an EMBL/GenBank/DDBJ whole genome shotgun (WGS) entry which is preliminary data.</text>
</comment>
<sequence length="180" mass="19929">MLTTEEKECFMREAIKEAKKAGAKLEVPIGAVVVLNGEIIGRGHNRREESHDATTHAEMLAIQEANQTVKNWRLEDAQLFVTLEPCPMCSGAMILSRVKELYYGAPDPKGGTAGTLMNLLADERFNHQVEIEKAILEQECGALLTDFFKALRQRKKAEKAARKAAALQESTDGTDKEKEG</sequence>
<keyword evidence="6 8" id="KW-0862">Zinc</keyword>
<reference evidence="12" key="1">
    <citation type="journal article" date="2019" name="Int. J. Syst. Evol. Microbiol.">
        <title>The Global Catalogue of Microorganisms (GCM) 10K type strain sequencing project: providing services to taxonomists for standard genome sequencing and annotation.</title>
        <authorList>
            <consortium name="The Broad Institute Genomics Platform"/>
            <consortium name="The Broad Institute Genome Sequencing Center for Infectious Disease"/>
            <person name="Wu L."/>
            <person name="Ma J."/>
        </authorList>
    </citation>
    <scope>NUCLEOTIDE SEQUENCE [LARGE SCALE GENOMIC DNA]</scope>
    <source>
        <strain evidence="12">KCTC 42143</strain>
    </source>
</reference>
<keyword evidence="5 8" id="KW-0378">Hydrolase</keyword>
<evidence type="ECO:0000256" key="8">
    <source>
        <dbReference type="HAMAP-Rule" id="MF_00972"/>
    </source>
</evidence>
<name>A0ABW4NRJ4_9LACT</name>
<evidence type="ECO:0000256" key="3">
    <source>
        <dbReference type="ARBA" id="ARBA00022694"/>
    </source>
</evidence>
<evidence type="ECO:0000256" key="4">
    <source>
        <dbReference type="ARBA" id="ARBA00022723"/>
    </source>
</evidence>
<feature type="active site" description="Proton donor" evidence="8">
    <location>
        <position position="58"/>
    </location>
</feature>
<feature type="binding site" evidence="8">
    <location>
        <position position="56"/>
    </location>
    <ligand>
        <name>Zn(2+)</name>
        <dbReference type="ChEBI" id="CHEBI:29105"/>
        <note>catalytic</note>
    </ligand>
</feature>
<dbReference type="Gene3D" id="3.40.140.10">
    <property type="entry name" value="Cytidine Deaminase, domain 2"/>
    <property type="match status" value="1"/>
</dbReference>
<evidence type="ECO:0000256" key="6">
    <source>
        <dbReference type="ARBA" id="ARBA00022833"/>
    </source>
</evidence>
<protein>
    <recommendedName>
        <fullName evidence="8">tRNA-specific adenosine deaminase</fullName>
        <ecNumber evidence="8">3.5.4.33</ecNumber>
    </recommendedName>
</protein>
<evidence type="ECO:0000256" key="2">
    <source>
        <dbReference type="ARBA" id="ARBA00011738"/>
    </source>
</evidence>
<evidence type="ECO:0000256" key="9">
    <source>
        <dbReference type="SAM" id="MobiDB-lite"/>
    </source>
</evidence>
<dbReference type="EMBL" id="JBHUFF010000017">
    <property type="protein sequence ID" value="MFD1800127.1"/>
    <property type="molecule type" value="Genomic_DNA"/>
</dbReference>
<dbReference type="PANTHER" id="PTHR11079:SF202">
    <property type="entry name" value="TRNA-SPECIFIC ADENOSINE DEAMINASE"/>
    <property type="match status" value="1"/>
</dbReference>
<keyword evidence="4 8" id="KW-0479">Metal-binding</keyword>
<comment type="subunit">
    <text evidence="2 8">Homodimer.</text>
</comment>
<dbReference type="GO" id="GO:0052717">
    <property type="term" value="F:tRNA-specific adenosine-34 deaminase activity"/>
    <property type="evidence" value="ECO:0007669"/>
    <property type="project" value="UniProtKB-EC"/>
</dbReference>
<comment type="cofactor">
    <cofactor evidence="8">
        <name>Zn(2+)</name>
        <dbReference type="ChEBI" id="CHEBI:29105"/>
    </cofactor>
    <text evidence="8">Binds 1 zinc ion per subunit.</text>
</comment>
<dbReference type="CDD" id="cd01285">
    <property type="entry name" value="nucleoside_deaminase"/>
    <property type="match status" value="1"/>
</dbReference>
<dbReference type="InterPro" id="IPR028883">
    <property type="entry name" value="tRNA_aden_deaminase"/>
</dbReference>
<keyword evidence="3 8" id="KW-0819">tRNA processing</keyword>
<organism evidence="11 12">
    <name type="scientific">Carnobacterium antarcticum</name>
    <dbReference type="NCBI Taxonomy" id="2126436"/>
    <lineage>
        <taxon>Bacteria</taxon>
        <taxon>Bacillati</taxon>
        <taxon>Bacillota</taxon>
        <taxon>Bacilli</taxon>
        <taxon>Lactobacillales</taxon>
        <taxon>Carnobacteriaceae</taxon>
        <taxon>Carnobacterium</taxon>
    </lineage>
</organism>